<gene>
    <name evidence="6" type="ORF">AAHA92_27806</name>
</gene>
<evidence type="ECO:0000256" key="4">
    <source>
        <dbReference type="SAM" id="SignalP"/>
    </source>
</evidence>
<evidence type="ECO:0000313" key="7">
    <source>
        <dbReference type="Proteomes" id="UP001567538"/>
    </source>
</evidence>
<evidence type="ECO:0000256" key="1">
    <source>
        <dbReference type="ARBA" id="ARBA00022729"/>
    </source>
</evidence>
<dbReference type="SUPFAM" id="SSF101148">
    <property type="entry name" value="Plant invertase/pectin methylesterase inhibitor"/>
    <property type="match status" value="1"/>
</dbReference>
<keyword evidence="2" id="KW-1015">Disulfide bond</keyword>
<proteinExistence type="inferred from homology"/>
<keyword evidence="7" id="KW-1185">Reference proteome</keyword>
<evidence type="ECO:0000256" key="2">
    <source>
        <dbReference type="ARBA" id="ARBA00023157"/>
    </source>
</evidence>
<feature type="signal peptide" evidence="4">
    <location>
        <begin position="1"/>
        <end position="23"/>
    </location>
</feature>
<name>A0ABD1G5I6_SALDI</name>
<evidence type="ECO:0000256" key="3">
    <source>
        <dbReference type="ARBA" id="ARBA00038471"/>
    </source>
</evidence>
<dbReference type="InterPro" id="IPR035513">
    <property type="entry name" value="Invertase/methylesterase_inhib"/>
</dbReference>
<dbReference type="AlphaFoldDB" id="A0ABD1G5I6"/>
<dbReference type="PANTHER" id="PTHR36710">
    <property type="entry name" value="PECTINESTERASE INHIBITOR-LIKE"/>
    <property type="match status" value="1"/>
</dbReference>
<organism evidence="6 7">
    <name type="scientific">Salvia divinorum</name>
    <name type="common">Maria pastora</name>
    <name type="synonym">Diviner's sage</name>
    <dbReference type="NCBI Taxonomy" id="28513"/>
    <lineage>
        <taxon>Eukaryota</taxon>
        <taxon>Viridiplantae</taxon>
        <taxon>Streptophyta</taxon>
        <taxon>Embryophyta</taxon>
        <taxon>Tracheophyta</taxon>
        <taxon>Spermatophyta</taxon>
        <taxon>Magnoliopsida</taxon>
        <taxon>eudicotyledons</taxon>
        <taxon>Gunneridae</taxon>
        <taxon>Pentapetalae</taxon>
        <taxon>asterids</taxon>
        <taxon>lamiids</taxon>
        <taxon>Lamiales</taxon>
        <taxon>Lamiaceae</taxon>
        <taxon>Nepetoideae</taxon>
        <taxon>Mentheae</taxon>
        <taxon>Salviinae</taxon>
        <taxon>Salvia</taxon>
        <taxon>Salvia subgen. Calosphace</taxon>
    </lineage>
</organism>
<dbReference type="PANTHER" id="PTHR36710:SF13">
    <property type="entry name" value="PUTATIVE-RELATED"/>
    <property type="match status" value="1"/>
</dbReference>
<feature type="domain" description="Pectinesterase inhibitor" evidence="5">
    <location>
        <begin position="28"/>
        <end position="171"/>
    </location>
</feature>
<comment type="caution">
    <text evidence="6">The sequence shown here is derived from an EMBL/GenBank/DDBJ whole genome shotgun (WGS) entry which is preliminary data.</text>
</comment>
<comment type="similarity">
    <text evidence="3">Belongs to the PMEI family.</text>
</comment>
<protein>
    <submittedName>
        <fullName evidence="6">Cell wall / vacuolar inhibitor of fructosidase 1-like</fullName>
    </submittedName>
</protein>
<dbReference type="InterPro" id="IPR052421">
    <property type="entry name" value="PCW_Enzyme_Inhibitor"/>
</dbReference>
<dbReference type="SMART" id="SM00856">
    <property type="entry name" value="PMEI"/>
    <property type="match status" value="1"/>
</dbReference>
<accession>A0ABD1G5I6</accession>
<dbReference type="InterPro" id="IPR006501">
    <property type="entry name" value="Pectinesterase_inhib_dom"/>
</dbReference>
<evidence type="ECO:0000313" key="6">
    <source>
        <dbReference type="EMBL" id="KAL1539147.1"/>
    </source>
</evidence>
<dbReference type="Gene3D" id="1.20.140.40">
    <property type="entry name" value="Invertase/pectin methylesterase inhibitor family protein"/>
    <property type="match status" value="1"/>
</dbReference>
<feature type="chain" id="PRO_5044856488" evidence="4">
    <location>
        <begin position="24"/>
        <end position="176"/>
    </location>
</feature>
<dbReference type="Pfam" id="PF04043">
    <property type="entry name" value="PMEI"/>
    <property type="match status" value="1"/>
</dbReference>
<evidence type="ECO:0000259" key="5">
    <source>
        <dbReference type="SMART" id="SM00856"/>
    </source>
</evidence>
<dbReference type="NCBIfam" id="TIGR01614">
    <property type="entry name" value="PME_inhib"/>
    <property type="match status" value="1"/>
</dbReference>
<keyword evidence="1 4" id="KW-0732">Signal</keyword>
<dbReference type="EMBL" id="JBEAFC010000010">
    <property type="protein sequence ID" value="KAL1539147.1"/>
    <property type="molecule type" value="Genomic_DNA"/>
</dbReference>
<sequence>MKIGISFAVAVLAAAMMVENSAARGRRKDEQLIETTCTNTPDYELCIKVIREDPSCATAPLQDLALIVVAEIKRKTEEIIVGIEKLQKTGPEEMQPALTKCRSYYNAVMVGNIPVAEQTTWGNPKFAENAMADTKNEAVMCEKAFGKIPTPSPFTKENKYIADVAAVARGIIRNLL</sequence>
<reference evidence="6 7" key="1">
    <citation type="submission" date="2024-06" db="EMBL/GenBank/DDBJ databases">
        <title>A chromosome level genome sequence of Diviner's sage (Salvia divinorum).</title>
        <authorList>
            <person name="Ford S.A."/>
            <person name="Ro D.-K."/>
            <person name="Ness R.W."/>
            <person name="Phillips M.A."/>
        </authorList>
    </citation>
    <scope>NUCLEOTIDE SEQUENCE [LARGE SCALE GENOMIC DNA]</scope>
    <source>
        <strain evidence="6">SAF-2024a</strain>
        <tissue evidence="6">Leaf</tissue>
    </source>
</reference>
<dbReference type="Proteomes" id="UP001567538">
    <property type="component" value="Unassembled WGS sequence"/>
</dbReference>